<evidence type="ECO:0000313" key="1">
    <source>
        <dbReference type="EMBL" id="CAG5056853.1"/>
    </source>
</evidence>
<accession>A0A8S3YEG9</accession>
<reference evidence="1" key="1">
    <citation type="submission" date="2021-04" db="EMBL/GenBank/DDBJ databases">
        <authorList>
            <person name="Tunstrom K."/>
        </authorList>
    </citation>
    <scope>NUCLEOTIDE SEQUENCE</scope>
</reference>
<dbReference type="AlphaFoldDB" id="A0A8S3YEG9"/>
<name>A0A8S3YEG9_PARAO</name>
<dbReference type="OrthoDB" id="6479200at2759"/>
<comment type="caution">
    <text evidence="1">The sequence shown here is derived from an EMBL/GenBank/DDBJ whole genome shotgun (WGS) entry which is preliminary data.</text>
</comment>
<proteinExistence type="predicted"/>
<dbReference type="Proteomes" id="UP000691718">
    <property type="component" value="Unassembled WGS sequence"/>
</dbReference>
<gene>
    <name evidence="1" type="ORF">PAPOLLO_LOCUS26938</name>
</gene>
<organism evidence="1 2">
    <name type="scientific">Parnassius apollo</name>
    <name type="common">Apollo butterfly</name>
    <name type="synonym">Papilio apollo</name>
    <dbReference type="NCBI Taxonomy" id="110799"/>
    <lineage>
        <taxon>Eukaryota</taxon>
        <taxon>Metazoa</taxon>
        <taxon>Ecdysozoa</taxon>
        <taxon>Arthropoda</taxon>
        <taxon>Hexapoda</taxon>
        <taxon>Insecta</taxon>
        <taxon>Pterygota</taxon>
        <taxon>Neoptera</taxon>
        <taxon>Endopterygota</taxon>
        <taxon>Lepidoptera</taxon>
        <taxon>Glossata</taxon>
        <taxon>Ditrysia</taxon>
        <taxon>Papilionoidea</taxon>
        <taxon>Papilionidae</taxon>
        <taxon>Parnassiinae</taxon>
        <taxon>Parnassini</taxon>
        <taxon>Parnassius</taxon>
        <taxon>Parnassius</taxon>
    </lineage>
</organism>
<dbReference type="EMBL" id="CAJQZP010001616">
    <property type="protein sequence ID" value="CAG5056853.1"/>
    <property type="molecule type" value="Genomic_DNA"/>
</dbReference>
<keyword evidence="2" id="KW-1185">Reference proteome</keyword>
<protein>
    <submittedName>
        <fullName evidence="1">(apollo) hypothetical protein</fullName>
    </submittedName>
</protein>
<evidence type="ECO:0000313" key="2">
    <source>
        <dbReference type="Proteomes" id="UP000691718"/>
    </source>
</evidence>
<sequence length="95" mass="11129">MLWRIDSWQKYGPNECNMSLRIVCDQLLITSENKVLETINMNEKIKDVTSFTTDLPPCFKNFVRLCLLDPSFPKLVQETQNLLNNKINKDSDFTE</sequence>